<evidence type="ECO:0000313" key="3">
    <source>
        <dbReference type="Proteomes" id="UP000032141"/>
    </source>
</evidence>
<dbReference type="AlphaFoldDB" id="A0A0D3BWY7"/>
<name>A0A0D3BWY7_BRAOL</name>
<dbReference type="HOGENOM" id="CLU_604631_0_0_1"/>
<evidence type="ECO:0000313" key="2">
    <source>
        <dbReference type="EnsemblPlants" id="Bo4g108050.1"/>
    </source>
</evidence>
<reference evidence="2" key="2">
    <citation type="submission" date="2015-03" db="UniProtKB">
        <authorList>
            <consortium name="EnsemblPlants"/>
        </authorList>
    </citation>
    <scope>IDENTIFICATION</scope>
</reference>
<organism evidence="2 3">
    <name type="scientific">Brassica oleracea var. oleracea</name>
    <dbReference type="NCBI Taxonomy" id="109376"/>
    <lineage>
        <taxon>Eukaryota</taxon>
        <taxon>Viridiplantae</taxon>
        <taxon>Streptophyta</taxon>
        <taxon>Embryophyta</taxon>
        <taxon>Tracheophyta</taxon>
        <taxon>Spermatophyta</taxon>
        <taxon>Magnoliopsida</taxon>
        <taxon>eudicotyledons</taxon>
        <taxon>Gunneridae</taxon>
        <taxon>Pentapetalae</taxon>
        <taxon>rosids</taxon>
        <taxon>malvids</taxon>
        <taxon>Brassicales</taxon>
        <taxon>Brassicaceae</taxon>
        <taxon>Brassiceae</taxon>
        <taxon>Brassica</taxon>
    </lineage>
</organism>
<feature type="region of interest" description="Disordered" evidence="1">
    <location>
        <begin position="126"/>
        <end position="177"/>
    </location>
</feature>
<dbReference type="EnsemblPlants" id="Bo4g108050.1">
    <property type="protein sequence ID" value="Bo4g108050.1"/>
    <property type="gene ID" value="Bo4g108050"/>
</dbReference>
<feature type="compositionally biased region" description="Polar residues" evidence="1">
    <location>
        <begin position="78"/>
        <end position="89"/>
    </location>
</feature>
<feature type="compositionally biased region" description="Basic and acidic residues" evidence="1">
    <location>
        <begin position="64"/>
        <end position="77"/>
    </location>
</feature>
<reference evidence="2 3" key="1">
    <citation type="journal article" date="2014" name="Genome Biol.">
        <title>Transcriptome and methylome profiling reveals relics of genome dominance in the mesopolyploid Brassica oleracea.</title>
        <authorList>
            <person name="Parkin I.A."/>
            <person name="Koh C."/>
            <person name="Tang H."/>
            <person name="Robinson S.J."/>
            <person name="Kagale S."/>
            <person name="Clarke W.E."/>
            <person name="Town C.D."/>
            <person name="Nixon J."/>
            <person name="Krishnakumar V."/>
            <person name="Bidwell S.L."/>
            <person name="Denoeud F."/>
            <person name="Belcram H."/>
            <person name="Links M.G."/>
            <person name="Just J."/>
            <person name="Clarke C."/>
            <person name="Bender T."/>
            <person name="Huebert T."/>
            <person name="Mason A.S."/>
            <person name="Pires J.C."/>
            <person name="Barker G."/>
            <person name="Moore J."/>
            <person name="Walley P.G."/>
            <person name="Manoli S."/>
            <person name="Batley J."/>
            <person name="Edwards D."/>
            <person name="Nelson M.N."/>
            <person name="Wang X."/>
            <person name="Paterson A.H."/>
            <person name="King G."/>
            <person name="Bancroft I."/>
            <person name="Chalhoub B."/>
            <person name="Sharpe A.G."/>
        </authorList>
    </citation>
    <scope>NUCLEOTIDE SEQUENCE</scope>
    <source>
        <strain evidence="2 3">cv. TO1000</strain>
    </source>
</reference>
<sequence length="453" mass="51417">MVIRKSFHYVEADVENLKLNLLLKNMRMRFQKKKDVAYKLKKKHVEGMKLWPMLNRLPVLHPPNRLDKKDIPSRDDQNQAYNLNPNLQGVGQRMIREDHKVDHKLDHKIDGRLRLLSEIQIGFDLRSDPDPIQKSGYPEGTNPDPDSKMLGYPTPGYPRTPDPDKDSKIMDLPDKDPDTLKLPGYPIRLPNIARMLGRVALVNLRSSGGDDQGTRDLTSPRLLKRLAAQATIYIIWSERNKRLHHDGMSTTPTQLFRTLDRVFMRDTILARRQPRWSRRSAATSCRSITRHTSQREGGDIVNPSVVVRASVVGGGGGGSGGSESYVAVREDYADEEDFVKAGGSEIMFVQMQQNKDMDEKSKLATTSEYKVYQEQVLSNSANFTQVKKTLAMILNGVNMRFVLYTSHDQCYKARKRSTLQLTILCSSFSCSSFLSPFFSCSKYSSKSKTISIS</sequence>
<accession>A0A0D3BWY7</accession>
<proteinExistence type="predicted"/>
<evidence type="ECO:0000256" key="1">
    <source>
        <dbReference type="SAM" id="MobiDB-lite"/>
    </source>
</evidence>
<protein>
    <submittedName>
        <fullName evidence="2">Uncharacterized protein</fullName>
    </submittedName>
</protein>
<dbReference type="Gramene" id="Bo4g108050.1">
    <property type="protein sequence ID" value="Bo4g108050.1"/>
    <property type="gene ID" value="Bo4g108050"/>
</dbReference>
<dbReference type="STRING" id="109376.A0A0D3BWY7"/>
<feature type="compositionally biased region" description="Basic and acidic residues" evidence="1">
    <location>
        <begin position="161"/>
        <end position="177"/>
    </location>
</feature>
<keyword evidence="3" id="KW-1185">Reference proteome</keyword>
<dbReference type="Proteomes" id="UP000032141">
    <property type="component" value="Chromosome C4"/>
</dbReference>
<feature type="region of interest" description="Disordered" evidence="1">
    <location>
        <begin position="62"/>
        <end position="90"/>
    </location>
</feature>